<evidence type="ECO:0000313" key="4">
    <source>
        <dbReference type="Proteomes" id="UP000327157"/>
    </source>
</evidence>
<evidence type="ECO:0000259" key="2">
    <source>
        <dbReference type="Pfam" id="PF14363"/>
    </source>
</evidence>
<protein>
    <submittedName>
        <fullName evidence="3">Mitochondrial chaperone BCS1-B-like</fullName>
    </submittedName>
</protein>
<dbReference type="Proteomes" id="UP000327157">
    <property type="component" value="Chromosome 8"/>
</dbReference>
<dbReference type="EMBL" id="SMOL01000148">
    <property type="protein sequence ID" value="KAB2628147.1"/>
    <property type="molecule type" value="Genomic_DNA"/>
</dbReference>
<feature type="region of interest" description="Disordered" evidence="1">
    <location>
        <begin position="235"/>
        <end position="260"/>
    </location>
</feature>
<organism evidence="3 4">
    <name type="scientific">Pyrus ussuriensis x Pyrus communis</name>
    <dbReference type="NCBI Taxonomy" id="2448454"/>
    <lineage>
        <taxon>Eukaryota</taxon>
        <taxon>Viridiplantae</taxon>
        <taxon>Streptophyta</taxon>
        <taxon>Embryophyta</taxon>
        <taxon>Tracheophyta</taxon>
        <taxon>Spermatophyta</taxon>
        <taxon>Magnoliopsida</taxon>
        <taxon>eudicotyledons</taxon>
        <taxon>Gunneridae</taxon>
        <taxon>Pentapetalae</taxon>
        <taxon>rosids</taxon>
        <taxon>fabids</taxon>
        <taxon>Rosales</taxon>
        <taxon>Rosaceae</taxon>
        <taxon>Amygdaloideae</taxon>
        <taxon>Maleae</taxon>
        <taxon>Pyrus</taxon>
    </lineage>
</organism>
<proteinExistence type="predicted"/>
<gene>
    <name evidence="3" type="ORF">D8674_032942</name>
</gene>
<name>A0A5N5HMU9_9ROSA</name>
<reference evidence="4" key="2">
    <citation type="submission" date="2019-10" db="EMBL/GenBank/DDBJ databases">
        <title>A de novo genome assembly of a pear dwarfing rootstock.</title>
        <authorList>
            <person name="Wang F."/>
            <person name="Wang J."/>
            <person name="Li S."/>
            <person name="Zhang Y."/>
            <person name="Fang M."/>
            <person name="Ma L."/>
            <person name="Zhao Y."/>
            <person name="Jiang S."/>
        </authorList>
    </citation>
    <scope>NUCLEOTIDE SEQUENCE [LARGE SCALE GENOMIC DNA]</scope>
</reference>
<reference evidence="3 4" key="3">
    <citation type="submission" date="2019-11" db="EMBL/GenBank/DDBJ databases">
        <title>A de novo genome assembly of a pear dwarfing rootstock.</title>
        <authorList>
            <person name="Wang F."/>
            <person name="Wang J."/>
            <person name="Li S."/>
            <person name="Zhang Y."/>
            <person name="Fang M."/>
            <person name="Ma L."/>
            <person name="Zhao Y."/>
            <person name="Jiang S."/>
        </authorList>
    </citation>
    <scope>NUCLEOTIDE SEQUENCE [LARGE SCALE GENOMIC DNA]</scope>
    <source>
        <strain evidence="3">S2</strain>
        <tissue evidence="3">Leaf</tissue>
    </source>
</reference>
<comment type="caution">
    <text evidence="3">The sequence shown here is derived from an EMBL/GenBank/DDBJ whole genome shotgun (WGS) entry which is preliminary data.</text>
</comment>
<feature type="domain" description="AAA-type ATPase N-terminal" evidence="2">
    <location>
        <begin position="19"/>
        <end position="107"/>
    </location>
</feature>
<accession>A0A5N5HMU9</accession>
<sequence length="283" mass="31820">MALEELPTPNRPSWSPVPAYAVEEFTKGGVPNEMFKAVNVYVDKRLSCPRLRIKVSNNTNLIENNEFESHQKLDPAADKLLQVITVDGSSQELVDSFQGVGVMWVLVSSKLPRSGDGQVREQRHFELSFRDGFVGDVNMFLNSYLNHILQKYQKIKAKNEQNVRWNLVTTTTTTKKELNHVVLVAGKPTVAKNHTIGGGLTRRLRNPVQNDCKRPHPGGFPKVLLPTSEALLPTHRRCGGARRPDHEPDVRGGQPLPWRQGLRLHAEDQSQQARKRGAVSDHH</sequence>
<dbReference type="Pfam" id="PF14363">
    <property type="entry name" value="AAA_assoc"/>
    <property type="match status" value="1"/>
</dbReference>
<evidence type="ECO:0000313" key="3">
    <source>
        <dbReference type="EMBL" id="KAB2628147.1"/>
    </source>
</evidence>
<keyword evidence="4" id="KW-1185">Reference proteome</keyword>
<dbReference type="AlphaFoldDB" id="A0A5N5HMU9"/>
<reference evidence="3 4" key="1">
    <citation type="submission" date="2019-09" db="EMBL/GenBank/DDBJ databases">
        <authorList>
            <person name="Ou C."/>
        </authorList>
    </citation>
    <scope>NUCLEOTIDE SEQUENCE [LARGE SCALE GENOMIC DNA]</scope>
    <source>
        <strain evidence="3">S2</strain>
        <tissue evidence="3">Leaf</tissue>
    </source>
</reference>
<evidence type="ECO:0000256" key="1">
    <source>
        <dbReference type="SAM" id="MobiDB-lite"/>
    </source>
</evidence>
<dbReference type="InterPro" id="IPR025753">
    <property type="entry name" value="AAA_N_dom"/>
</dbReference>